<name>A0ABY1SGC3_9FLAO</name>
<dbReference type="Proteomes" id="UP000198337">
    <property type="component" value="Unassembled WGS sequence"/>
</dbReference>
<evidence type="ECO:0000259" key="3">
    <source>
        <dbReference type="PROSITE" id="PS51186"/>
    </source>
</evidence>
<protein>
    <submittedName>
        <fullName evidence="4">Acetyltransferase (GNAT) domain-containing protein</fullName>
    </submittedName>
</protein>
<evidence type="ECO:0000256" key="2">
    <source>
        <dbReference type="ARBA" id="ARBA00023315"/>
    </source>
</evidence>
<evidence type="ECO:0000313" key="5">
    <source>
        <dbReference type="Proteomes" id="UP000198337"/>
    </source>
</evidence>
<reference evidence="4 5" key="1">
    <citation type="submission" date="2017-06" db="EMBL/GenBank/DDBJ databases">
        <authorList>
            <person name="Varghese N."/>
            <person name="Submissions S."/>
        </authorList>
    </citation>
    <scope>NUCLEOTIDE SEQUENCE [LARGE SCALE GENOMIC DNA]</scope>
    <source>
        <strain evidence="4 5">DSM 19840</strain>
    </source>
</reference>
<dbReference type="PROSITE" id="PS51186">
    <property type="entry name" value="GNAT"/>
    <property type="match status" value="1"/>
</dbReference>
<organism evidence="4 5">
    <name type="scientific">Maribacter sedimenticola</name>
    <dbReference type="NCBI Taxonomy" id="228956"/>
    <lineage>
        <taxon>Bacteria</taxon>
        <taxon>Pseudomonadati</taxon>
        <taxon>Bacteroidota</taxon>
        <taxon>Flavobacteriia</taxon>
        <taxon>Flavobacteriales</taxon>
        <taxon>Flavobacteriaceae</taxon>
        <taxon>Maribacter</taxon>
    </lineage>
</organism>
<accession>A0ABY1SGC3</accession>
<dbReference type="SUPFAM" id="SSF55729">
    <property type="entry name" value="Acyl-CoA N-acyltransferases (Nat)"/>
    <property type="match status" value="1"/>
</dbReference>
<evidence type="ECO:0000313" key="4">
    <source>
        <dbReference type="EMBL" id="SNR44022.1"/>
    </source>
</evidence>
<gene>
    <name evidence="4" type="ORF">SAMN04488009_1740</name>
</gene>
<dbReference type="InterPro" id="IPR016181">
    <property type="entry name" value="Acyl_CoA_acyltransferase"/>
</dbReference>
<dbReference type="InterPro" id="IPR050832">
    <property type="entry name" value="Bact_Acetyltransf"/>
</dbReference>
<dbReference type="InterPro" id="IPR000182">
    <property type="entry name" value="GNAT_dom"/>
</dbReference>
<keyword evidence="1" id="KW-0808">Transferase</keyword>
<dbReference type="PANTHER" id="PTHR43877:SF2">
    <property type="entry name" value="AMINOALKYLPHOSPHONATE N-ACETYLTRANSFERASE-RELATED"/>
    <property type="match status" value="1"/>
</dbReference>
<dbReference type="Pfam" id="PF00583">
    <property type="entry name" value="Acetyltransf_1"/>
    <property type="match status" value="1"/>
</dbReference>
<sequence>MIQILRTDSQNLDFKDLVSLLDTDLAKRDGEDHSFYAQFNGITHLKHTLVLYEDDMPIACGAIKKFNETSVEVKRMFVLPENRGQGFASKILTGLEEWAKELGYKTCVLETGLRQPEAIALYKKNGYQVIANYPPYVGIANSVCFKKDL</sequence>
<proteinExistence type="predicted"/>
<dbReference type="CDD" id="cd04301">
    <property type="entry name" value="NAT_SF"/>
    <property type="match status" value="1"/>
</dbReference>
<dbReference type="EMBL" id="FZNV01000002">
    <property type="protein sequence ID" value="SNR44022.1"/>
    <property type="molecule type" value="Genomic_DNA"/>
</dbReference>
<dbReference type="PANTHER" id="PTHR43877">
    <property type="entry name" value="AMINOALKYLPHOSPHONATE N-ACETYLTRANSFERASE-RELATED-RELATED"/>
    <property type="match status" value="1"/>
</dbReference>
<dbReference type="Gene3D" id="3.40.630.30">
    <property type="match status" value="1"/>
</dbReference>
<dbReference type="RefSeq" id="WP_179213159.1">
    <property type="nucleotide sequence ID" value="NZ_FZNV01000002.1"/>
</dbReference>
<keyword evidence="5" id="KW-1185">Reference proteome</keyword>
<keyword evidence="2" id="KW-0012">Acyltransferase</keyword>
<comment type="caution">
    <text evidence="4">The sequence shown here is derived from an EMBL/GenBank/DDBJ whole genome shotgun (WGS) entry which is preliminary data.</text>
</comment>
<evidence type="ECO:0000256" key="1">
    <source>
        <dbReference type="ARBA" id="ARBA00022679"/>
    </source>
</evidence>
<feature type="domain" description="N-acetyltransferase" evidence="3">
    <location>
        <begin position="3"/>
        <end position="149"/>
    </location>
</feature>